<dbReference type="AlphaFoldDB" id="D9QPN9"/>
<dbReference type="SUPFAM" id="SSF54285">
    <property type="entry name" value="MoaD/ThiS"/>
    <property type="match status" value="1"/>
</dbReference>
<evidence type="ECO:0000313" key="1">
    <source>
        <dbReference type="EMBL" id="ADL12480.1"/>
    </source>
</evidence>
<protein>
    <submittedName>
        <fullName evidence="1">MoeD</fullName>
    </submittedName>
</protein>
<gene>
    <name evidence="1" type="ordered locus">Acear_0950</name>
</gene>
<evidence type="ECO:0000313" key="2">
    <source>
        <dbReference type="Proteomes" id="UP000001661"/>
    </source>
</evidence>
<name>D9QPN9_ACEAZ</name>
<dbReference type="STRING" id="574087.Acear_0950"/>
<keyword evidence="2" id="KW-1185">Reference proteome</keyword>
<dbReference type="InterPro" id="IPR012675">
    <property type="entry name" value="Beta-grasp_dom_sf"/>
</dbReference>
<dbReference type="InterPro" id="IPR016155">
    <property type="entry name" value="Mopterin_synth/thiamin_S_b"/>
</dbReference>
<organism evidence="1 2">
    <name type="scientific">Acetohalobium arabaticum (strain ATCC 49924 / DSM 5501 / Z-7288)</name>
    <dbReference type="NCBI Taxonomy" id="574087"/>
    <lineage>
        <taxon>Bacteria</taxon>
        <taxon>Bacillati</taxon>
        <taxon>Bacillota</taxon>
        <taxon>Clostridia</taxon>
        <taxon>Halanaerobiales</taxon>
        <taxon>Halobacteroidaceae</taxon>
        <taxon>Acetohalobium</taxon>
    </lineage>
</organism>
<dbReference type="KEGG" id="aar:Acear_0950"/>
<proteinExistence type="predicted"/>
<sequence length="77" mass="8676">MKEIQVKLHGGLDKYLDRKKLTEMAVPDDATITWLYGELGLEKNETKIVLQNDKKVKLDAEIEADAQIDIYPIFGGG</sequence>
<accession>D9QPN9</accession>
<dbReference type="Proteomes" id="UP000001661">
    <property type="component" value="Chromosome"/>
</dbReference>
<dbReference type="Gene3D" id="3.10.20.30">
    <property type="match status" value="1"/>
</dbReference>
<dbReference type="RefSeq" id="WP_013277926.1">
    <property type="nucleotide sequence ID" value="NC_014378.1"/>
</dbReference>
<dbReference type="EMBL" id="CP002105">
    <property type="protein sequence ID" value="ADL12480.1"/>
    <property type="molecule type" value="Genomic_DNA"/>
</dbReference>
<reference evidence="1 2" key="1">
    <citation type="journal article" date="2010" name="Stand. Genomic Sci.">
        <title>Complete genome sequence of Acetohalobium arabaticum type strain (Z-7288).</title>
        <authorList>
            <person name="Sikorski J."/>
            <person name="Lapidus A."/>
            <person name="Chertkov O."/>
            <person name="Lucas S."/>
            <person name="Copeland A."/>
            <person name="Glavina Del Rio T."/>
            <person name="Nolan M."/>
            <person name="Tice H."/>
            <person name="Cheng J.F."/>
            <person name="Han C."/>
            <person name="Brambilla E."/>
            <person name="Pitluck S."/>
            <person name="Liolios K."/>
            <person name="Ivanova N."/>
            <person name="Mavromatis K."/>
            <person name="Mikhailova N."/>
            <person name="Pati A."/>
            <person name="Bruce D."/>
            <person name="Detter C."/>
            <person name="Tapia R."/>
            <person name="Goodwin L."/>
            <person name="Chen A."/>
            <person name="Palaniappan K."/>
            <person name="Land M."/>
            <person name="Hauser L."/>
            <person name="Chang Y.J."/>
            <person name="Jeffries C.D."/>
            <person name="Rohde M."/>
            <person name="Goker M."/>
            <person name="Spring S."/>
            <person name="Woyke T."/>
            <person name="Bristow J."/>
            <person name="Eisen J.A."/>
            <person name="Markowitz V."/>
            <person name="Hugenholtz P."/>
            <person name="Kyrpides N.C."/>
            <person name="Klenk H.P."/>
        </authorList>
    </citation>
    <scope>NUCLEOTIDE SEQUENCE [LARGE SCALE GENOMIC DNA]</scope>
    <source>
        <strain evidence="2">ATCC 49924 / DSM 5501 / Z-7288</strain>
    </source>
</reference>
<dbReference type="HOGENOM" id="CLU_2629954_0_0_9"/>